<dbReference type="InterPro" id="IPR032708">
    <property type="entry name" value="McjB_C"/>
</dbReference>
<dbReference type="InterPro" id="IPR053521">
    <property type="entry name" value="McjB-like"/>
</dbReference>
<proteinExistence type="predicted"/>
<evidence type="ECO:0000313" key="2">
    <source>
        <dbReference type="EMBL" id="MBB5119429.1"/>
    </source>
</evidence>
<dbReference type="EMBL" id="JACHJF010000007">
    <property type="protein sequence ID" value="MBB5119429.1"/>
    <property type="molecule type" value="Genomic_DNA"/>
</dbReference>
<evidence type="ECO:0000313" key="3">
    <source>
        <dbReference type="Proteomes" id="UP000528608"/>
    </source>
</evidence>
<organism evidence="2 3">
    <name type="scientific">Streptomyces eurocidicus</name>
    <name type="common">Streptoverticillium eurocidicus</name>
    <dbReference type="NCBI Taxonomy" id="66423"/>
    <lineage>
        <taxon>Bacteria</taxon>
        <taxon>Bacillati</taxon>
        <taxon>Actinomycetota</taxon>
        <taxon>Actinomycetes</taxon>
        <taxon>Kitasatosporales</taxon>
        <taxon>Streptomycetaceae</taxon>
        <taxon>Streptomyces</taxon>
    </lineage>
</organism>
<dbReference type="NCBIfam" id="NF033537">
    <property type="entry name" value="lasso_biosyn_B2"/>
    <property type="match status" value="1"/>
</dbReference>
<dbReference type="Pfam" id="PF13471">
    <property type="entry name" value="Transglut_core3"/>
    <property type="match status" value="1"/>
</dbReference>
<dbReference type="Proteomes" id="UP000528608">
    <property type="component" value="Unassembled WGS sequence"/>
</dbReference>
<protein>
    <recommendedName>
        <fullName evidence="1">Microcin J25-processing protein McjB C-terminal domain-containing protein</fullName>
    </recommendedName>
</protein>
<accession>A0A7W8BDH3</accession>
<sequence length="140" mass="15133">MTTMESYSTVRTGPFRDRLAAALGLALALVLLALPFRYTVRAARLARRAGRRAIAPDQAEALIATVRHTGRLWPVRAACAEISLGSVLAAALLGRRLDWCLGVRFSPPPTEYHAWTAIPGGGPVGEYTEAGWHHYAALVI</sequence>
<gene>
    <name evidence="2" type="ORF">FHS36_002862</name>
</gene>
<reference evidence="2 3" key="1">
    <citation type="submission" date="2020-08" db="EMBL/GenBank/DDBJ databases">
        <title>Genomic Encyclopedia of Type Strains, Phase III (KMG-III): the genomes of soil and plant-associated and newly described type strains.</title>
        <authorList>
            <person name="Whitman W."/>
        </authorList>
    </citation>
    <scope>NUCLEOTIDE SEQUENCE [LARGE SCALE GENOMIC DNA]</scope>
    <source>
        <strain evidence="2 3">CECT 3259</strain>
    </source>
</reference>
<comment type="caution">
    <text evidence="2">The sequence shown here is derived from an EMBL/GenBank/DDBJ whole genome shotgun (WGS) entry which is preliminary data.</text>
</comment>
<dbReference type="AlphaFoldDB" id="A0A7W8BDH3"/>
<evidence type="ECO:0000259" key="1">
    <source>
        <dbReference type="Pfam" id="PF13471"/>
    </source>
</evidence>
<feature type="domain" description="Microcin J25-processing protein McjB C-terminal" evidence="1">
    <location>
        <begin position="27"/>
        <end position="138"/>
    </location>
</feature>
<name>A0A7W8BDH3_STREU</name>